<gene>
    <name evidence="12" type="ORF">PHISCL_07603</name>
</gene>
<dbReference type="InterPro" id="IPR023395">
    <property type="entry name" value="MCP_dom_sf"/>
</dbReference>
<evidence type="ECO:0000256" key="3">
    <source>
        <dbReference type="ARBA" id="ARBA00022448"/>
    </source>
</evidence>
<dbReference type="AlphaFoldDB" id="A0A3A2ZQ79"/>
<evidence type="ECO:0000256" key="5">
    <source>
        <dbReference type="ARBA" id="ARBA00022737"/>
    </source>
</evidence>
<keyword evidence="4 10" id="KW-0812">Transmembrane</keyword>
<dbReference type="InterPro" id="IPR018108">
    <property type="entry name" value="MCP_transmembrane"/>
</dbReference>
<comment type="similarity">
    <text evidence="2 11">Belongs to the mitochondrial carrier (TC 2.A.29) family.</text>
</comment>
<proteinExistence type="inferred from homology"/>
<dbReference type="EMBL" id="MVGC01000342">
    <property type="protein sequence ID" value="RJE20065.1"/>
    <property type="molecule type" value="Genomic_DNA"/>
</dbReference>
<dbReference type="PROSITE" id="PS50920">
    <property type="entry name" value="SOLCAR"/>
    <property type="match status" value="1"/>
</dbReference>
<dbReference type="PANTHER" id="PTHR45624">
    <property type="entry name" value="MITOCHONDRIAL BASIC AMINO ACIDS TRANSPORTER-RELATED"/>
    <property type="match status" value="1"/>
</dbReference>
<dbReference type="GO" id="GO:0022857">
    <property type="term" value="F:transmembrane transporter activity"/>
    <property type="evidence" value="ECO:0007669"/>
    <property type="project" value="TreeGrafter"/>
</dbReference>
<keyword evidence="8" id="KW-0496">Mitochondrion</keyword>
<dbReference type="SUPFAM" id="SSF103506">
    <property type="entry name" value="Mitochondrial carrier"/>
    <property type="match status" value="1"/>
</dbReference>
<reference evidence="13" key="1">
    <citation type="submission" date="2017-02" db="EMBL/GenBank/DDBJ databases">
        <authorList>
            <person name="Tafer H."/>
            <person name="Lopandic K."/>
        </authorList>
    </citation>
    <scope>NUCLEOTIDE SEQUENCE [LARGE SCALE GENOMIC DNA]</scope>
    <source>
        <strain evidence="13">CBS 366.77</strain>
    </source>
</reference>
<keyword evidence="5" id="KW-0677">Repeat</keyword>
<dbReference type="InterPro" id="IPR050567">
    <property type="entry name" value="Mitochondrial_Carrier"/>
</dbReference>
<dbReference type="PANTHER" id="PTHR45624:SF26">
    <property type="entry name" value="CARRIER PROTEIN, PUTATIVE (AFU_ORTHOLOGUE AFUA_1G07710)-RELATED"/>
    <property type="match status" value="1"/>
</dbReference>
<dbReference type="Gene3D" id="1.50.40.10">
    <property type="entry name" value="Mitochondrial carrier domain"/>
    <property type="match status" value="1"/>
</dbReference>
<evidence type="ECO:0000256" key="1">
    <source>
        <dbReference type="ARBA" id="ARBA00004225"/>
    </source>
</evidence>
<name>A0A3A2ZQ79_9EURO</name>
<evidence type="ECO:0000256" key="8">
    <source>
        <dbReference type="ARBA" id="ARBA00023128"/>
    </source>
</evidence>
<keyword evidence="13" id="KW-1185">Reference proteome</keyword>
<dbReference type="Pfam" id="PF00153">
    <property type="entry name" value="Mito_carr"/>
    <property type="match status" value="1"/>
</dbReference>
<keyword evidence="3 11" id="KW-0813">Transport</keyword>
<evidence type="ECO:0000256" key="7">
    <source>
        <dbReference type="ARBA" id="ARBA00022989"/>
    </source>
</evidence>
<sequence length="288" mass="33124">MDRIGAILYTSYLHVLSTLNEPVSQGVKRIYPPIPPSDTFTAGFIAGTIQSIVAAPLDALQARLTVNDLLEGRYQSMWHYGQQKLKQIGIRGVFAGWGLSLVRDSLGYGAFFSVFEYIKSQAFYGFMVRYYGSLRSHYTDVPKIPESSTREVPLIRPHYALEPCFLMLAGITASIAQQVIQYPLSMIQDLHFGRLEYLDHQASLDLSKKRMFCHYYYAYKETYKRCKKRAHRTGGWRRWLFRGFFRSAVRQVPSTSAALVIFETVRRKYANMTDVVYIQKDGYNILLS</sequence>
<evidence type="ECO:0000313" key="13">
    <source>
        <dbReference type="Proteomes" id="UP000266188"/>
    </source>
</evidence>
<keyword evidence="6" id="KW-0999">Mitochondrion inner membrane</keyword>
<evidence type="ECO:0000256" key="11">
    <source>
        <dbReference type="RuleBase" id="RU000488"/>
    </source>
</evidence>
<evidence type="ECO:0000256" key="2">
    <source>
        <dbReference type="ARBA" id="ARBA00006375"/>
    </source>
</evidence>
<accession>A0A3A2ZQ79</accession>
<evidence type="ECO:0000256" key="9">
    <source>
        <dbReference type="ARBA" id="ARBA00023136"/>
    </source>
</evidence>
<dbReference type="GO" id="GO:0031966">
    <property type="term" value="C:mitochondrial membrane"/>
    <property type="evidence" value="ECO:0007669"/>
    <property type="project" value="UniProtKB-SubCell"/>
</dbReference>
<dbReference type="OrthoDB" id="3364892at2759"/>
<evidence type="ECO:0000313" key="12">
    <source>
        <dbReference type="EMBL" id="RJE20065.1"/>
    </source>
</evidence>
<feature type="repeat" description="Solcar" evidence="10">
    <location>
        <begin position="34"/>
        <end position="121"/>
    </location>
</feature>
<dbReference type="Proteomes" id="UP000266188">
    <property type="component" value="Unassembled WGS sequence"/>
</dbReference>
<evidence type="ECO:0000256" key="6">
    <source>
        <dbReference type="ARBA" id="ARBA00022792"/>
    </source>
</evidence>
<comment type="caution">
    <text evidence="12">The sequence shown here is derived from an EMBL/GenBank/DDBJ whole genome shotgun (WGS) entry which is preliminary data.</text>
</comment>
<evidence type="ECO:0000256" key="10">
    <source>
        <dbReference type="PROSITE-ProRule" id="PRU00282"/>
    </source>
</evidence>
<protein>
    <submittedName>
        <fullName evidence="12">Mitochondrial carrier protein</fullName>
    </submittedName>
</protein>
<organism evidence="12 13">
    <name type="scientific">Aspergillus sclerotialis</name>
    <dbReference type="NCBI Taxonomy" id="2070753"/>
    <lineage>
        <taxon>Eukaryota</taxon>
        <taxon>Fungi</taxon>
        <taxon>Dikarya</taxon>
        <taxon>Ascomycota</taxon>
        <taxon>Pezizomycotina</taxon>
        <taxon>Eurotiomycetes</taxon>
        <taxon>Eurotiomycetidae</taxon>
        <taxon>Eurotiales</taxon>
        <taxon>Aspergillaceae</taxon>
        <taxon>Aspergillus</taxon>
        <taxon>Aspergillus subgen. Polypaecilum</taxon>
    </lineage>
</organism>
<evidence type="ECO:0000256" key="4">
    <source>
        <dbReference type="ARBA" id="ARBA00022692"/>
    </source>
</evidence>
<keyword evidence="7" id="KW-1133">Transmembrane helix</keyword>
<keyword evidence="9 10" id="KW-0472">Membrane</keyword>
<comment type="subcellular location">
    <subcellularLocation>
        <location evidence="1">Mitochondrion membrane</location>
        <topology evidence="1">Multi-pass membrane protein</topology>
    </subcellularLocation>
</comment>